<proteinExistence type="predicted"/>
<evidence type="ECO:0000256" key="1">
    <source>
        <dbReference type="SAM" id="MobiDB-lite"/>
    </source>
</evidence>
<dbReference type="AlphaFoldDB" id="A0A8H5HPE0"/>
<protein>
    <submittedName>
        <fullName evidence="2">Uncharacterized protein</fullName>
    </submittedName>
</protein>
<evidence type="ECO:0000313" key="3">
    <source>
        <dbReference type="Proteomes" id="UP000565441"/>
    </source>
</evidence>
<feature type="compositionally biased region" description="Basic residues" evidence="1">
    <location>
        <begin position="133"/>
        <end position="149"/>
    </location>
</feature>
<evidence type="ECO:0000313" key="2">
    <source>
        <dbReference type="EMBL" id="KAF5387040.1"/>
    </source>
</evidence>
<accession>A0A8H5HPE0</accession>
<feature type="region of interest" description="Disordered" evidence="1">
    <location>
        <begin position="83"/>
        <end position="149"/>
    </location>
</feature>
<dbReference type="EMBL" id="JAACJP010000002">
    <property type="protein sequence ID" value="KAF5387040.1"/>
    <property type="molecule type" value="Genomic_DNA"/>
</dbReference>
<gene>
    <name evidence="2" type="ORF">D9615_001655</name>
</gene>
<name>A0A8H5HPE0_9AGAR</name>
<dbReference type="Proteomes" id="UP000565441">
    <property type="component" value="Unassembled WGS sequence"/>
</dbReference>
<sequence>MSSYHCTASCYYVPCALPPVDDLFVMSLPEFDFPPSPSDTSSTDMSPPQPVHVVCNAPLVAPIPLPYHPPTFLQFELLPDIDQDLSRPPYTRRSSKRKRESDEVSSAKLASKKRSLPPSAPHPHRRISDTSSLRHHTTHGKRSRVHTHT</sequence>
<comment type="caution">
    <text evidence="2">The sequence shown here is derived from an EMBL/GenBank/DDBJ whole genome shotgun (WGS) entry which is preliminary data.</text>
</comment>
<organism evidence="2 3">
    <name type="scientific">Tricholomella constricta</name>
    <dbReference type="NCBI Taxonomy" id="117010"/>
    <lineage>
        <taxon>Eukaryota</taxon>
        <taxon>Fungi</taxon>
        <taxon>Dikarya</taxon>
        <taxon>Basidiomycota</taxon>
        <taxon>Agaricomycotina</taxon>
        <taxon>Agaricomycetes</taxon>
        <taxon>Agaricomycetidae</taxon>
        <taxon>Agaricales</taxon>
        <taxon>Tricholomatineae</taxon>
        <taxon>Lyophyllaceae</taxon>
        <taxon>Tricholomella</taxon>
    </lineage>
</organism>
<keyword evidence="3" id="KW-1185">Reference proteome</keyword>
<dbReference type="OrthoDB" id="3029761at2759"/>
<reference evidence="2 3" key="1">
    <citation type="journal article" date="2020" name="ISME J.">
        <title>Uncovering the hidden diversity of litter-decomposition mechanisms in mushroom-forming fungi.</title>
        <authorList>
            <person name="Floudas D."/>
            <person name="Bentzer J."/>
            <person name="Ahren D."/>
            <person name="Johansson T."/>
            <person name="Persson P."/>
            <person name="Tunlid A."/>
        </authorList>
    </citation>
    <scope>NUCLEOTIDE SEQUENCE [LARGE SCALE GENOMIC DNA]</scope>
    <source>
        <strain evidence="2 3">CBS 661.87</strain>
    </source>
</reference>